<accession>A0ABR1ECY5</accession>
<name>A0ABR1ECY5_NECAM</name>
<dbReference type="InterPro" id="IPR032453">
    <property type="entry name" value="PKNOX/Meis_N"/>
</dbReference>
<evidence type="ECO:0000259" key="2">
    <source>
        <dbReference type="Pfam" id="PF16493"/>
    </source>
</evidence>
<protein>
    <recommendedName>
        <fullName evidence="2">MEIS N-terminal domain-containing protein</fullName>
    </recommendedName>
</protein>
<reference evidence="3 4" key="1">
    <citation type="submission" date="2023-08" db="EMBL/GenBank/DDBJ databases">
        <title>A Necator americanus chromosomal reference genome.</title>
        <authorList>
            <person name="Ilik V."/>
            <person name="Petrzelkova K.J."/>
            <person name="Pardy F."/>
            <person name="Fuh T."/>
            <person name="Niatou-Singa F.S."/>
            <person name="Gouil Q."/>
            <person name="Baker L."/>
            <person name="Ritchie M.E."/>
            <person name="Jex A.R."/>
            <person name="Gazzola D."/>
            <person name="Li H."/>
            <person name="Toshio Fujiwara R."/>
            <person name="Zhan B."/>
            <person name="Aroian R.V."/>
            <person name="Pafco B."/>
            <person name="Schwarz E.M."/>
        </authorList>
    </citation>
    <scope>NUCLEOTIDE SEQUENCE [LARGE SCALE GENOMIC DNA]</scope>
    <source>
        <strain evidence="3 4">Aroian</strain>
        <tissue evidence="3">Whole animal</tissue>
    </source>
</reference>
<organism evidence="3 4">
    <name type="scientific">Necator americanus</name>
    <name type="common">Human hookworm</name>
    <dbReference type="NCBI Taxonomy" id="51031"/>
    <lineage>
        <taxon>Eukaryota</taxon>
        <taxon>Metazoa</taxon>
        <taxon>Ecdysozoa</taxon>
        <taxon>Nematoda</taxon>
        <taxon>Chromadorea</taxon>
        <taxon>Rhabditida</taxon>
        <taxon>Rhabditina</taxon>
        <taxon>Rhabditomorpha</taxon>
        <taxon>Strongyloidea</taxon>
        <taxon>Ancylostomatidae</taxon>
        <taxon>Bunostominae</taxon>
        <taxon>Necator</taxon>
    </lineage>
</organism>
<keyword evidence="4" id="KW-1185">Reference proteome</keyword>
<sequence length="164" mass="18279">MSSKPGTSSQTTCADEEKKSRLLHEALTKASAVRASKRMQAMQSYGTTICLEPESSSTSSQLTDVELIKCHPLMPVLQLLCEKCGDATHTMQPRAFQMNDVCQEKGQDSDDNKQQYWLVRISTKQTFAGLIVVISIDSIHIALKIVLRENSGIPYVRWRSSEIS</sequence>
<dbReference type="EMBL" id="JAVFWL010000006">
    <property type="protein sequence ID" value="KAK6760544.1"/>
    <property type="molecule type" value="Genomic_DNA"/>
</dbReference>
<dbReference type="Proteomes" id="UP001303046">
    <property type="component" value="Unassembled WGS sequence"/>
</dbReference>
<gene>
    <name evidence="3" type="primary">Necator_chrX.g22015</name>
    <name evidence="3" type="ORF">RB195_021854</name>
</gene>
<dbReference type="Pfam" id="PF16493">
    <property type="entry name" value="Meis_PKNOX_N"/>
    <property type="match status" value="1"/>
</dbReference>
<comment type="caution">
    <text evidence="3">The sequence shown here is derived from an EMBL/GenBank/DDBJ whole genome shotgun (WGS) entry which is preliminary data.</text>
</comment>
<proteinExistence type="predicted"/>
<evidence type="ECO:0000313" key="3">
    <source>
        <dbReference type="EMBL" id="KAK6760544.1"/>
    </source>
</evidence>
<evidence type="ECO:0000313" key="4">
    <source>
        <dbReference type="Proteomes" id="UP001303046"/>
    </source>
</evidence>
<keyword evidence="1" id="KW-0539">Nucleus</keyword>
<feature type="domain" description="MEIS N-terminal" evidence="2">
    <location>
        <begin position="64"/>
        <end position="125"/>
    </location>
</feature>
<evidence type="ECO:0000256" key="1">
    <source>
        <dbReference type="ARBA" id="ARBA00023242"/>
    </source>
</evidence>